<comment type="similarity">
    <text evidence="2 7">Belongs to the MIP/aquaporin (TC 1.A.8) family.</text>
</comment>
<dbReference type="OrthoDB" id="3222at2759"/>
<dbReference type="GO" id="GO:0015267">
    <property type="term" value="F:channel activity"/>
    <property type="evidence" value="ECO:0007669"/>
    <property type="project" value="InterPro"/>
</dbReference>
<feature type="transmembrane region" description="Helical" evidence="8">
    <location>
        <begin position="139"/>
        <end position="158"/>
    </location>
</feature>
<evidence type="ECO:0000256" key="4">
    <source>
        <dbReference type="ARBA" id="ARBA00022692"/>
    </source>
</evidence>
<dbReference type="GO" id="GO:0005886">
    <property type="term" value="C:plasma membrane"/>
    <property type="evidence" value="ECO:0007669"/>
    <property type="project" value="TreeGrafter"/>
</dbReference>
<accession>A0A1W4X534</accession>
<proteinExistence type="inferred from homology"/>
<dbReference type="PANTHER" id="PTHR19139:SF270">
    <property type="entry name" value="ENTOMOGLYCEROPORIN 1-RELATED"/>
    <property type="match status" value="1"/>
</dbReference>
<reference evidence="10" key="1">
    <citation type="submission" date="2025-08" db="UniProtKB">
        <authorList>
            <consortium name="RefSeq"/>
        </authorList>
    </citation>
    <scope>IDENTIFICATION</scope>
    <source>
        <tissue evidence="10">Entire body</tissue>
    </source>
</reference>
<protein>
    <submittedName>
        <fullName evidence="10">Aquaporin AQPcic-like</fullName>
    </submittedName>
</protein>
<evidence type="ECO:0000256" key="2">
    <source>
        <dbReference type="ARBA" id="ARBA00006175"/>
    </source>
</evidence>
<evidence type="ECO:0000256" key="7">
    <source>
        <dbReference type="RuleBase" id="RU000477"/>
    </source>
</evidence>
<keyword evidence="6 8" id="KW-0472">Membrane</keyword>
<evidence type="ECO:0000256" key="1">
    <source>
        <dbReference type="ARBA" id="ARBA00004141"/>
    </source>
</evidence>
<keyword evidence="9" id="KW-1185">Reference proteome</keyword>
<dbReference type="InterPro" id="IPR034294">
    <property type="entry name" value="Aquaporin_transptr"/>
</dbReference>
<dbReference type="Gene3D" id="1.20.1080.10">
    <property type="entry name" value="Glycerol uptake facilitator protein"/>
    <property type="match status" value="1"/>
</dbReference>
<dbReference type="RefSeq" id="XP_018327493.2">
    <property type="nucleotide sequence ID" value="XM_018471991.2"/>
</dbReference>
<dbReference type="PRINTS" id="PR00783">
    <property type="entry name" value="MINTRINSICP"/>
</dbReference>
<dbReference type="AlphaFoldDB" id="A0A1W4X534"/>
<keyword evidence="5 8" id="KW-1133">Transmembrane helix</keyword>
<dbReference type="Proteomes" id="UP000192223">
    <property type="component" value="Unplaced"/>
</dbReference>
<dbReference type="STRING" id="224129.A0A1W4X534"/>
<name>A0A1W4X534_AGRPL</name>
<evidence type="ECO:0000256" key="5">
    <source>
        <dbReference type="ARBA" id="ARBA00022989"/>
    </source>
</evidence>
<evidence type="ECO:0000256" key="8">
    <source>
        <dbReference type="SAM" id="Phobius"/>
    </source>
</evidence>
<dbReference type="KEGG" id="apln:108738534"/>
<dbReference type="InParanoid" id="A0A1W4X534"/>
<evidence type="ECO:0000256" key="6">
    <source>
        <dbReference type="ARBA" id="ARBA00023136"/>
    </source>
</evidence>
<evidence type="ECO:0000313" key="9">
    <source>
        <dbReference type="Proteomes" id="UP000192223"/>
    </source>
</evidence>
<dbReference type="InterPro" id="IPR022357">
    <property type="entry name" value="MIP_CS"/>
</dbReference>
<feature type="transmembrane region" description="Helical" evidence="8">
    <location>
        <begin position="44"/>
        <end position="65"/>
    </location>
</feature>
<feature type="transmembrane region" description="Helical" evidence="8">
    <location>
        <begin position="170"/>
        <end position="190"/>
    </location>
</feature>
<sequence length="237" mass="25622">MCTGRNIRRNIVHIGTIALSEALATCILVFITCLGSVPNMALETIGIVQAAITSGMAVMIAIFIFGHISGAHVNPSVSLAAVICGHLRLTMCVVYIVSQLIGSSIGYGLIRAITPYYYIEMDMSVCVNSVSNSITLGQAYLTELLLSLVLVWANCAAWDERNQNKKDSAPLKFGFLIAGLTFAGAGYTGASMNPARSFAPALWNWNWENHWVYWAGPVSAGIFGGIVYRFIFSKTIQ</sequence>
<keyword evidence="3 7" id="KW-0813">Transport</keyword>
<feature type="transmembrane region" description="Helical" evidence="8">
    <location>
        <begin position="12"/>
        <end position="38"/>
    </location>
</feature>
<dbReference type="InterPro" id="IPR023271">
    <property type="entry name" value="Aquaporin-like"/>
</dbReference>
<dbReference type="PANTHER" id="PTHR19139">
    <property type="entry name" value="AQUAPORIN TRANSPORTER"/>
    <property type="match status" value="1"/>
</dbReference>
<gene>
    <name evidence="10" type="primary">LOC108738534</name>
</gene>
<dbReference type="GeneID" id="108738534"/>
<dbReference type="PROSITE" id="PS00221">
    <property type="entry name" value="MIP"/>
    <property type="match status" value="1"/>
</dbReference>
<dbReference type="SUPFAM" id="SSF81338">
    <property type="entry name" value="Aquaporin-like"/>
    <property type="match status" value="1"/>
</dbReference>
<keyword evidence="4 7" id="KW-0812">Transmembrane</keyword>
<organism evidence="9 10">
    <name type="scientific">Agrilus planipennis</name>
    <name type="common">Emerald ash borer</name>
    <name type="synonym">Agrilus marcopoli</name>
    <dbReference type="NCBI Taxonomy" id="224129"/>
    <lineage>
        <taxon>Eukaryota</taxon>
        <taxon>Metazoa</taxon>
        <taxon>Ecdysozoa</taxon>
        <taxon>Arthropoda</taxon>
        <taxon>Hexapoda</taxon>
        <taxon>Insecta</taxon>
        <taxon>Pterygota</taxon>
        <taxon>Neoptera</taxon>
        <taxon>Endopterygota</taxon>
        <taxon>Coleoptera</taxon>
        <taxon>Polyphaga</taxon>
        <taxon>Elateriformia</taxon>
        <taxon>Buprestoidea</taxon>
        <taxon>Buprestidae</taxon>
        <taxon>Agrilinae</taxon>
        <taxon>Agrilus</taxon>
    </lineage>
</organism>
<comment type="subcellular location">
    <subcellularLocation>
        <location evidence="1">Membrane</location>
        <topology evidence="1">Multi-pass membrane protein</topology>
    </subcellularLocation>
</comment>
<feature type="transmembrane region" description="Helical" evidence="8">
    <location>
        <begin position="210"/>
        <end position="231"/>
    </location>
</feature>
<dbReference type="InterPro" id="IPR000425">
    <property type="entry name" value="MIP"/>
</dbReference>
<evidence type="ECO:0000313" key="10">
    <source>
        <dbReference type="RefSeq" id="XP_018327493.2"/>
    </source>
</evidence>
<evidence type="ECO:0000256" key="3">
    <source>
        <dbReference type="ARBA" id="ARBA00022448"/>
    </source>
</evidence>
<dbReference type="Pfam" id="PF00230">
    <property type="entry name" value="MIP"/>
    <property type="match status" value="1"/>
</dbReference>